<evidence type="ECO:0000256" key="1">
    <source>
        <dbReference type="SAM" id="MobiDB-lite"/>
    </source>
</evidence>
<feature type="compositionally biased region" description="Basic and acidic residues" evidence="1">
    <location>
        <begin position="78"/>
        <end position="95"/>
    </location>
</feature>
<sequence>MKEGERPIAGMSKNEWIEGQKQGWIRTKTKGRDCNGDKLEGISEEKRVGGRVVVIAECGQTVRRVQSENVRTQPPADLTERYSGDEKRKIGKLKSEPQHSIARGEMKDCFVSSSQFLGRTHCK</sequence>
<dbReference type="HOGENOM" id="CLU_2014596_0_0_1"/>
<dbReference type="AlphaFoldDB" id="F0UUG2"/>
<name>F0UUG2_AJEC8</name>
<organism evidence="3">
    <name type="scientific">Ajellomyces capsulatus (strain H88)</name>
    <name type="common">Darling's disease fungus</name>
    <name type="synonym">Histoplasma capsulatum</name>
    <dbReference type="NCBI Taxonomy" id="544711"/>
    <lineage>
        <taxon>Eukaryota</taxon>
        <taxon>Fungi</taxon>
        <taxon>Dikarya</taxon>
        <taxon>Ascomycota</taxon>
        <taxon>Pezizomycotina</taxon>
        <taxon>Eurotiomycetes</taxon>
        <taxon>Eurotiomycetidae</taxon>
        <taxon>Onygenales</taxon>
        <taxon>Ajellomycetaceae</taxon>
        <taxon>Histoplasma</taxon>
    </lineage>
</organism>
<gene>
    <name evidence="2" type="ORF">HCEG_08754</name>
</gene>
<evidence type="ECO:0000313" key="3">
    <source>
        <dbReference type="Proteomes" id="UP000008142"/>
    </source>
</evidence>
<protein>
    <submittedName>
        <fullName evidence="2">Predicted protein</fullName>
    </submittedName>
</protein>
<feature type="region of interest" description="Disordered" evidence="1">
    <location>
        <begin position="66"/>
        <end position="95"/>
    </location>
</feature>
<dbReference type="EMBL" id="DS990643">
    <property type="protein sequence ID" value="EGC49538.1"/>
    <property type="molecule type" value="Genomic_DNA"/>
</dbReference>
<dbReference type="Proteomes" id="UP000008142">
    <property type="component" value="Unassembled WGS sequence"/>
</dbReference>
<evidence type="ECO:0000313" key="2">
    <source>
        <dbReference type="EMBL" id="EGC49538.1"/>
    </source>
</evidence>
<reference evidence="3" key="1">
    <citation type="submission" date="2008-07" db="EMBL/GenBank/DDBJ databases">
        <title>Annotation of Ajellomyces capsulatus strain H88.</title>
        <authorList>
            <person name="Champion M."/>
            <person name="Cuomo C."/>
            <person name="Ma L.-J."/>
            <person name="Henn M.R."/>
            <person name="Sil A."/>
            <person name="Goldman B."/>
            <person name="Young S.K."/>
            <person name="Kodira C.D."/>
            <person name="Zeng Q."/>
            <person name="Koehrsen M."/>
            <person name="Alvarado L."/>
            <person name="Berlin A."/>
            <person name="Borenstein D."/>
            <person name="Chen Z."/>
            <person name="Engels R."/>
            <person name="Freedman E."/>
            <person name="Gellesch M."/>
            <person name="Goldberg J."/>
            <person name="Griggs A."/>
            <person name="Gujja S."/>
            <person name="Heiman D."/>
            <person name="Hepburn T."/>
            <person name="Howarth C."/>
            <person name="Jen D."/>
            <person name="Larson L."/>
            <person name="Lewis B."/>
            <person name="Mehta T."/>
            <person name="Park D."/>
            <person name="Pearson M."/>
            <person name="Roberts A."/>
            <person name="Saif S."/>
            <person name="Shea T."/>
            <person name="Shenoy N."/>
            <person name="Sisk P."/>
            <person name="Stolte C."/>
            <person name="Sykes S."/>
            <person name="Walk T."/>
            <person name="White J."/>
            <person name="Yandava C."/>
            <person name="Klein B."/>
            <person name="McEwen J.G."/>
            <person name="Puccia R."/>
            <person name="Goldman G.H."/>
            <person name="Felipe M.S."/>
            <person name="Nino-Vega G."/>
            <person name="San-Blas G."/>
            <person name="Taylor J."/>
            <person name="Mendoza L."/>
            <person name="Galagan J."/>
            <person name="Nusbaum C."/>
            <person name="Birren B."/>
        </authorList>
    </citation>
    <scope>NUCLEOTIDE SEQUENCE [LARGE SCALE GENOMIC DNA]</scope>
    <source>
        <strain evidence="3">H88</strain>
    </source>
</reference>
<proteinExistence type="predicted"/>
<accession>F0UUG2</accession>